<dbReference type="EMBL" id="JAFBED010000002">
    <property type="protein sequence ID" value="MBM7619098.1"/>
    <property type="molecule type" value="Genomic_DNA"/>
</dbReference>
<dbReference type="PANTHER" id="PTHR43133:SF8">
    <property type="entry name" value="RNA POLYMERASE SIGMA FACTOR HI_1459-RELATED"/>
    <property type="match status" value="1"/>
</dbReference>
<evidence type="ECO:0000256" key="1">
    <source>
        <dbReference type="ARBA" id="ARBA00010641"/>
    </source>
</evidence>
<dbReference type="Gene3D" id="1.10.1740.10">
    <property type="match status" value="1"/>
</dbReference>
<evidence type="ECO:0000313" key="8">
    <source>
        <dbReference type="EMBL" id="MBM7619098.1"/>
    </source>
</evidence>
<dbReference type="Pfam" id="PF04542">
    <property type="entry name" value="Sigma70_r2"/>
    <property type="match status" value="1"/>
</dbReference>
<dbReference type="Proteomes" id="UP000737402">
    <property type="component" value="Unassembled WGS sequence"/>
</dbReference>
<keyword evidence="3" id="KW-0731">Sigma factor</keyword>
<keyword evidence="5" id="KW-0804">Transcription</keyword>
<dbReference type="InterPro" id="IPR013249">
    <property type="entry name" value="RNA_pol_sigma70_r4_t2"/>
</dbReference>
<evidence type="ECO:0000256" key="2">
    <source>
        <dbReference type="ARBA" id="ARBA00023015"/>
    </source>
</evidence>
<dbReference type="InterPro" id="IPR036388">
    <property type="entry name" value="WH-like_DNA-bd_sf"/>
</dbReference>
<sequence>MNWEELYYEYSDRVYQFLMMMVGDEEIAEDLTHDTFLRVKNSLEKYRGDASYYTWIISIARHIVYDHWRKKRIIRFIPLAASKPVADYHTPDEILQKGEEIRELYEAMKKLKTNYQEVIILRKIQELSIEETSLALGWSVSKVKSTLLRALAALKIELVKRREGGSANEQTMA</sequence>
<dbReference type="InterPro" id="IPR013324">
    <property type="entry name" value="RNA_pol_sigma_r3/r4-like"/>
</dbReference>
<gene>
    <name evidence="8" type="ORF">JOC95_000947</name>
</gene>
<dbReference type="InterPro" id="IPR039425">
    <property type="entry name" value="RNA_pol_sigma-70-like"/>
</dbReference>
<evidence type="ECO:0000256" key="4">
    <source>
        <dbReference type="ARBA" id="ARBA00023125"/>
    </source>
</evidence>
<evidence type="ECO:0000313" key="9">
    <source>
        <dbReference type="Proteomes" id="UP000737402"/>
    </source>
</evidence>
<dbReference type="Gene3D" id="1.10.10.10">
    <property type="entry name" value="Winged helix-like DNA-binding domain superfamily/Winged helix DNA-binding domain"/>
    <property type="match status" value="1"/>
</dbReference>
<dbReference type="InterPro" id="IPR013325">
    <property type="entry name" value="RNA_pol_sigma_r2"/>
</dbReference>
<dbReference type="PANTHER" id="PTHR43133">
    <property type="entry name" value="RNA POLYMERASE ECF-TYPE SIGMA FACTO"/>
    <property type="match status" value="1"/>
</dbReference>
<dbReference type="CDD" id="cd06171">
    <property type="entry name" value="Sigma70_r4"/>
    <property type="match status" value="1"/>
</dbReference>
<keyword evidence="9" id="KW-1185">Reference proteome</keyword>
<name>A0ABS2NWR5_9BACI</name>
<accession>A0ABS2NWR5</accession>
<dbReference type="InterPro" id="IPR007627">
    <property type="entry name" value="RNA_pol_sigma70_r2"/>
</dbReference>
<feature type="domain" description="RNA polymerase sigma-70 region 2" evidence="6">
    <location>
        <begin position="6"/>
        <end position="72"/>
    </location>
</feature>
<dbReference type="Pfam" id="PF08281">
    <property type="entry name" value="Sigma70_r4_2"/>
    <property type="match status" value="1"/>
</dbReference>
<comment type="similarity">
    <text evidence="1">Belongs to the sigma-70 factor family. ECF subfamily.</text>
</comment>
<evidence type="ECO:0000259" key="7">
    <source>
        <dbReference type="Pfam" id="PF08281"/>
    </source>
</evidence>
<proteinExistence type="inferred from homology"/>
<evidence type="ECO:0000259" key="6">
    <source>
        <dbReference type="Pfam" id="PF04542"/>
    </source>
</evidence>
<dbReference type="SUPFAM" id="SSF88659">
    <property type="entry name" value="Sigma3 and sigma4 domains of RNA polymerase sigma factors"/>
    <property type="match status" value="1"/>
</dbReference>
<organism evidence="8 9">
    <name type="scientific">Sutcliffiella tianshenii</name>
    <dbReference type="NCBI Taxonomy" id="1463404"/>
    <lineage>
        <taxon>Bacteria</taxon>
        <taxon>Bacillati</taxon>
        <taxon>Bacillota</taxon>
        <taxon>Bacilli</taxon>
        <taxon>Bacillales</taxon>
        <taxon>Bacillaceae</taxon>
        <taxon>Sutcliffiella</taxon>
    </lineage>
</organism>
<evidence type="ECO:0000256" key="5">
    <source>
        <dbReference type="ARBA" id="ARBA00023163"/>
    </source>
</evidence>
<keyword evidence="4" id="KW-0238">DNA-binding</keyword>
<reference evidence="8 9" key="1">
    <citation type="submission" date="2021-01" db="EMBL/GenBank/DDBJ databases">
        <title>Genomic Encyclopedia of Type Strains, Phase IV (KMG-IV): sequencing the most valuable type-strain genomes for metagenomic binning, comparative biology and taxonomic classification.</title>
        <authorList>
            <person name="Goeker M."/>
        </authorList>
    </citation>
    <scope>NUCLEOTIDE SEQUENCE [LARGE SCALE GENOMIC DNA]</scope>
    <source>
        <strain evidence="8 9">DSM 25879</strain>
    </source>
</reference>
<dbReference type="NCBIfam" id="TIGR02937">
    <property type="entry name" value="sigma70-ECF"/>
    <property type="match status" value="1"/>
</dbReference>
<dbReference type="InterPro" id="IPR014284">
    <property type="entry name" value="RNA_pol_sigma-70_dom"/>
</dbReference>
<evidence type="ECO:0000256" key="3">
    <source>
        <dbReference type="ARBA" id="ARBA00023082"/>
    </source>
</evidence>
<comment type="caution">
    <text evidence="8">The sequence shown here is derived from an EMBL/GenBank/DDBJ whole genome shotgun (WGS) entry which is preliminary data.</text>
</comment>
<protein>
    <submittedName>
        <fullName evidence="8">RNA polymerase sigma-70 factor (ECF subfamily)</fullName>
    </submittedName>
</protein>
<feature type="domain" description="RNA polymerase sigma factor 70 region 4 type 2" evidence="7">
    <location>
        <begin position="102"/>
        <end position="154"/>
    </location>
</feature>
<keyword evidence="2" id="KW-0805">Transcription regulation</keyword>
<dbReference type="SUPFAM" id="SSF88946">
    <property type="entry name" value="Sigma2 domain of RNA polymerase sigma factors"/>
    <property type="match status" value="1"/>
</dbReference>